<dbReference type="Proteomes" id="UP000278807">
    <property type="component" value="Unassembled WGS sequence"/>
</dbReference>
<feature type="coiled-coil region" evidence="1">
    <location>
        <begin position="97"/>
        <end position="191"/>
    </location>
</feature>
<dbReference type="AlphaFoldDB" id="A0A0R3T221"/>
<dbReference type="WBParaSite" id="HNAJ_0000095501-mRNA-1">
    <property type="protein sequence ID" value="HNAJ_0000095501-mRNA-1"/>
    <property type="gene ID" value="HNAJ_0000095501"/>
</dbReference>
<evidence type="ECO:0000313" key="3">
    <source>
        <dbReference type="Proteomes" id="UP000278807"/>
    </source>
</evidence>
<keyword evidence="3" id="KW-1185">Reference proteome</keyword>
<dbReference type="OrthoDB" id="6255783at2759"/>
<keyword evidence="1" id="KW-0175">Coiled coil</keyword>
<reference evidence="2 3" key="2">
    <citation type="submission" date="2018-11" db="EMBL/GenBank/DDBJ databases">
        <authorList>
            <consortium name="Pathogen Informatics"/>
        </authorList>
    </citation>
    <scope>NUCLEOTIDE SEQUENCE [LARGE SCALE GENOMIC DNA]</scope>
</reference>
<evidence type="ECO:0000256" key="1">
    <source>
        <dbReference type="SAM" id="Coils"/>
    </source>
</evidence>
<evidence type="ECO:0000313" key="4">
    <source>
        <dbReference type="WBParaSite" id="HNAJ_0000095501-mRNA-1"/>
    </source>
</evidence>
<proteinExistence type="predicted"/>
<name>A0A0R3T221_RODNA</name>
<evidence type="ECO:0000313" key="2">
    <source>
        <dbReference type="EMBL" id="VDN96814.1"/>
    </source>
</evidence>
<protein>
    <submittedName>
        <fullName evidence="4">Coiled-coil domain-containing protein</fullName>
    </submittedName>
</protein>
<organism evidence="4">
    <name type="scientific">Rodentolepis nana</name>
    <name type="common">Dwarf tapeworm</name>
    <name type="synonym">Hymenolepis nana</name>
    <dbReference type="NCBI Taxonomy" id="102285"/>
    <lineage>
        <taxon>Eukaryota</taxon>
        <taxon>Metazoa</taxon>
        <taxon>Spiralia</taxon>
        <taxon>Lophotrochozoa</taxon>
        <taxon>Platyhelminthes</taxon>
        <taxon>Cestoda</taxon>
        <taxon>Eucestoda</taxon>
        <taxon>Cyclophyllidea</taxon>
        <taxon>Hymenolepididae</taxon>
        <taxon>Rodentolepis</taxon>
    </lineage>
</organism>
<reference evidence="4" key="1">
    <citation type="submission" date="2017-02" db="UniProtKB">
        <authorList>
            <consortium name="WormBaseParasite"/>
        </authorList>
    </citation>
    <scope>IDENTIFICATION</scope>
</reference>
<accession>A0A0R3T221</accession>
<gene>
    <name evidence="2" type="ORF">HNAJ_LOCUS955</name>
</gene>
<sequence>MPADLNFGKRSKVKSWKNNLANQKSDKSEILFTKLENITNSSFSNQKDLPEDELVDSQDPYHIEKLKYPDTCAKLIDRLHALLRASARELHTIRIENSELRQLLTTLKKANALLQEQMSKGGFRSPNTNLDYVTLQNENERLSSELEISRGKLNTMSTAWDDCYKRLLSENNKLRKTIDDLQETIKILQQKDKPKAICDIPACDDLTQWIEKALKSALEENVERVRKLSGGSRMSLDLESTSSPPLAPPPFVTRRYSYTNSHQYTKHPVNGRSKSRKINLRLQTLTKTMETLNNPCPNKTRIVSPLETLLLMVNEILEKLTEGRMEEYIHNKRRKSLQDRNSRPIQIVMTTTTA</sequence>
<dbReference type="EMBL" id="UZAE01000325">
    <property type="protein sequence ID" value="VDN96814.1"/>
    <property type="molecule type" value="Genomic_DNA"/>
</dbReference>